<dbReference type="GO" id="GO:0015986">
    <property type="term" value="P:proton motive force-driven ATP synthesis"/>
    <property type="evidence" value="ECO:0007669"/>
    <property type="project" value="InterPro"/>
</dbReference>
<keyword evidence="11 13" id="KW-0472">Membrane</keyword>
<keyword evidence="7 12" id="KW-0375">Hydrogen ion transport</keyword>
<sequence>MPQMAPLNWLTLFTFFIFLFLMFNVTNYYLFNYKSTPLKTKKPKQNPINWKW</sequence>
<comment type="subcellular location">
    <subcellularLocation>
        <location evidence="1 12">Mitochondrion membrane</location>
        <topology evidence="1 12">Single-pass membrane protein</topology>
    </subcellularLocation>
</comment>
<gene>
    <name evidence="14" type="primary">atp8</name>
</gene>
<proteinExistence type="inferred from homology"/>
<evidence type="ECO:0000256" key="12">
    <source>
        <dbReference type="RuleBase" id="RU003661"/>
    </source>
</evidence>
<evidence type="ECO:0000256" key="13">
    <source>
        <dbReference type="SAM" id="Phobius"/>
    </source>
</evidence>
<dbReference type="GO" id="GO:0045259">
    <property type="term" value="C:proton-transporting ATP synthase complex"/>
    <property type="evidence" value="ECO:0007669"/>
    <property type="project" value="UniProtKB-KW"/>
</dbReference>
<evidence type="ECO:0000256" key="1">
    <source>
        <dbReference type="ARBA" id="ARBA00004304"/>
    </source>
</evidence>
<evidence type="ECO:0000256" key="3">
    <source>
        <dbReference type="ARBA" id="ARBA00011291"/>
    </source>
</evidence>
<dbReference type="InterPro" id="IPR001421">
    <property type="entry name" value="ATP8_metazoa"/>
</dbReference>
<evidence type="ECO:0000256" key="8">
    <source>
        <dbReference type="ARBA" id="ARBA00022989"/>
    </source>
</evidence>
<evidence type="ECO:0000256" key="5">
    <source>
        <dbReference type="ARBA" id="ARBA00022547"/>
    </source>
</evidence>
<keyword evidence="10 12" id="KW-0496">Mitochondrion</keyword>
<evidence type="ECO:0000256" key="9">
    <source>
        <dbReference type="ARBA" id="ARBA00023065"/>
    </source>
</evidence>
<evidence type="ECO:0000256" key="7">
    <source>
        <dbReference type="ARBA" id="ARBA00022781"/>
    </source>
</evidence>
<evidence type="ECO:0000256" key="6">
    <source>
        <dbReference type="ARBA" id="ARBA00022692"/>
    </source>
</evidence>
<keyword evidence="5 12" id="KW-0138">CF(0)</keyword>
<dbReference type="AlphaFoldDB" id="A0A8F3FIV4"/>
<evidence type="ECO:0000256" key="10">
    <source>
        <dbReference type="ARBA" id="ARBA00023128"/>
    </source>
</evidence>
<protein>
    <recommendedName>
        <fullName evidence="12">ATP synthase complex subunit 8</fullName>
    </recommendedName>
</protein>
<evidence type="ECO:0000313" key="14">
    <source>
        <dbReference type="EMBL" id="QWZ46339.1"/>
    </source>
</evidence>
<geneLocation type="mitochondrion" evidence="14"/>
<keyword evidence="6 12" id="KW-0812">Transmembrane</keyword>
<name>A0A8F3FIV4_9CUCU</name>
<comment type="similarity">
    <text evidence="2 12">Belongs to the ATPase protein 8 family.</text>
</comment>
<feature type="transmembrane region" description="Helical" evidence="13">
    <location>
        <begin position="12"/>
        <end position="31"/>
    </location>
</feature>
<evidence type="ECO:0000256" key="2">
    <source>
        <dbReference type="ARBA" id="ARBA00008892"/>
    </source>
</evidence>
<organism evidence="14">
    <name type="scientific">Machla setosa</name>
    <dbReference type="NCBI Taxonomy" id="2720694"/>
    <lineage>
        <taxon>Eukaryota</taxon>
        <taxon>Metazoa</taxon>
        <taxon>Ecdysozoa</taxon>
        <taxon>Arthropoda</taxon>
        <taxon>Hexapoda</taxon>
        <taxon>Insecta</taxon>
        <taxon>Pterygota</taxon>
        <taxon>Neoptera</taxon>
        <taxon>Endopterygota</taxon>
        <taxon>Coleoptera</taxon>
        <taxon>Polyphaga</taxon>
        <taxon>Cucujiformia</taxon>
        <taxon>Tenebrionidae</taxon>
        <taxon>Pimeliinae</taxon>
        <taxon>Machla</taxon>
    </lineage>
</organism>
<evidence type="ECO:0000256" key="11">
    <source>
        <dbReference type="ARBA" id="ARBA00023136"/>
    </source>
</evidence>
<keyword evidence="9 12" id="KW-0406">Ion transport</keyword>
<reference evidence="14" key="1">
    <citation type="journal article" date="2021" name="Sci. Rep.">
        <title>Recovery and analysis of ancient beetle DNA from subfossil packrat middens using high-throughput sequencing.</title>
        <authorList>
            <person name="Smith A.D."/>
            <person name="Kaminski M.J."/>
            <person name="Kanda K."/>
            <person name="Sweet A.D."/>
            <person name="Betancourt J.L."/>
            <person name="Holmgren C.A."/>
            <person name="Hempel E."/>
            <person name="Alberti F."/>
            <person name="Hofreiter M."/>
        </authorList>
    </citation>
    <scope>NUCLEOTIDE SEQUENCE</scope>
</reference>
<accession>A0A8F3FIV4</accession>
<comment type="subunit">
    <text evidence="3">F-type ATPases have 2 components, CF(1) - the catalytic core - and CF(0) - the membrane proton channel.</text>
</comment>
<dbReference type="GO" id="GO:0015078">
    <property type="term" value="F:proton transmembrane transporter activity"/>
    <property type="evidence" value="ECO:0007669"/>
    <property type="project" value="InterPro"/>
</dbReference>
<dbReference type="Pfam" id="PF00895">
    <property type="entry name" value="ATP-synt_8"/>
    <property type="match status" value="1"/>
</dbReference>
<evidence type="ECO:0000256" key="4">
    <source>
        <dbReference type="ARBA" id="ARBA00022448"/>
    </source>
</evidence>
<keyword evidence="4 12" id="KW-0813">Transport</keyword>
<keyword evidence="8 13" id="KW-1133">Transmembrane helix</keyword>
<dbReference type="GO" id="GO:0031966">
    <property type="term" value="C:mitochondrial membrane"/>
    <property type="evidence" value="ECO:0007669"/>
    <property type="project" value="UniProtKB-SubCell"/>
</dbReference>
<dbReference type="EMBL" id="MZ342779">
    <property type="protein sequence ID" value="QWZ46339.1"/>
    <property type="molecule type" value="Genomic_DNA"/>
</dbReference>